<keyword evidence="8" id="KW-0443">Lipid metabolism</keyword>
<dbReference type="GO" id="GO:0016491">
    <property type="term" value="F:oxidoreductase activity"/>
    <property type="evidence" value="ECO:0007669"/>
    <property type="project" value="UniProtKB-KW"/>
</dbReference>
<dbReference type="PANTHER" id="PTHR43775">
    <property type="entry name" value="FATTY ACID SYNTHASE"/>
    <property type="match status" value="1"/>
</dbReference>
<dbReference type="PANTHER" id="PTHR43775:SF7">
    <property type="entry name" value="FATTY ACID SYNTHASE"/>
    <property type="match status" value="1"/>
</dbReference>
<keyword evidence="3" id="KW-0597">Phosphoprotein</keyword>
<dbReference type="Gene3D" id="3.40.50.1820">
    <property type="entry name" value="alpha/beta hydrolase"/>
    <property type="match status" value="1"/>
</dbReference>
<dbReference type="InterPro" id="IPR011032">
    <property type="entry name" value="GroES-like_sf"/>
</dbReference>
<dbReference type="SUPFAM" id="SSF50129">
    <property type="entry name" value="GroES-like"/>
    <property type="match status" value="1"/>
</dbReference>
<keyword evidence="1" id="KW-0596">Phosphopantetheine</keyword>
<sequence>MEKVSEMKDNEQKDQHIWLVANDSCINGIIEPGGENCRYIFHMDTNTDTNIDFNTKPYSDILANDLVANVIKGGKLGTYRHLKLPKDCDKVVSNEYFLIANDVSYDLNNNKLTQLPVHIYSSGLTFHDVMVATGRIPSGSQLLFTDCLIGCEFAGRRVDTGQRVMGFEMSRCFATSINAAEHLMTHIPEHWSMDEAVSVLSTHSTAWYALIERANLKKNESILIHSGAGGVGQSAIIICQYYNCDIYVTVGTEEKKQFLMNEYNIPEKKIFSSRDVTFKYKIKELTDGRGVDIVLNSLAGDLLEASYACVANRGRFLELGKYDLIQNKKLGMFDFLRDVAFIGVAVDICFVETTDFAINFFEWMHRNSGTGCVRPINTTVFRATEAEKAFRYMTTGKHIGKIVIKIRDEECDRNRLPNDLKPAINLLTTYKTYFNPNKMYVITGGLGGFGLELVHWMSYMGAKKFALTSRTGITTDYQKFIINRLLEFGEQYKVFGIKIMISTADCQTLEGATQLIEETAAFGPIGGIFHLALVLNDCLIENQTEDKFCESIDTKHKIFANLDQLSRQLDYKLDYFVVFSSITCGKGNAGQSNYAFGNSMCERICEERRRDGLHGLAVQYGPVGDVGVFADSDQQMLSFTTIQTQRINSCCDVLDKLLAIKQPIVTSYVRAKHSKQSGTKSKRIVKELWRALGIDPDTTPEHLTLGEIGIESMFAVELQQELYREYNVKLSINHIKSITVKMLKDYERGSEEQIRKHLDEVKAARQSLLRYKFVIPNETHVRLNAVRNGRRAVYLMPTLQADFTLFETIAKKLDRPVIGLNWTRDVSQLSTTKEVCKYYVELMGRLEPSGGYDVLGYLDGALVCTKLLRKGLADKAVIVDVMSGLSVADEPLNDENISDLMLLFIGRELPSAVRDRLVREVKAEPDLNAKIKRISDEIKDFAGKGLIATDLEELLHIMVKRIQMLSDYRVSKRRKLTDVWKMKLGKKFAMLTGRLIMIKPFENKSMDELRELVDKTRDIYLLPSSQETNENITVDCVNTTDCLSITSVAIEEKILEVLGN</sequence>
<dbReference type="InterPro" id="IPR036291">
    <property type="entry name" value="NAD(P)-bd_dom_sf"/>
</dbReference>
<keyword evidence="5" id="KW-0276">Fatty acid metabolism</keyword>
<dbReference type="InterPro" id="IPR050091">
    <property type="entry name" value="PKS_NRPS_Biosynth_Enz"/>
</dbReference>
<dbReference type="InterPro" id="IPR020843">
    <property type="entry name" value="ER"/>
</dbReference>
<dbReference type="FunFam" id="3.40.50.720:FF:000209">
    <property type="entry name" value="Polyketide synthase Pks12"/>
    <property type="match status" value="1"/>
</dbReference>
<evidence type="ECO:0000259" key="11">
    <source>
        <dbReference type="SMART" id="SM00822"/>
    </source>
</evidence>
<name>A0A7R9KVP6_9ACAR</name>
<dbReference type="Pfam" id="PF08659">
    <property type="entry name" value="KR"/>
    <property type="match status" value="1"/>
</dbReference>
<dbReference type="SMART" id="SM00822">
    <property type="entry name" value="PKS_KR"/>
    <property type="match status" value="1"/>
</dbReference>
<dbReference type="CDD" id="cd05195">
    <property type="entry name" value="enoyl_red"/>
    <property type="match status" value="1"/>
</dbReference>
<gene>
    <name evidence="13" type="ORF">OSB1V03_LOCUS9537</name>
</gene>
<dbReference type="Gene3D" id="3.90.180.10">
    <property type="entry name" value="Medium-chain alcohol dehydrogenases, catalytic domain"/>
    <property type="match status" value="1"/>
</dbReference>
<reference evidence="13" key="1">
    <citation type="submission" date="2020-11" db="EMBL/GenBank/DDBJ databases">
        <authorList>
            <person name="Tran Van P."/>
        </authorList>
    </citation>
    <scope>NUCLEOTIDE SEQUENCE</scope>
</reference>
<accession>A0A7R9KVP6</accession>
<dbReference type="Pfam" id="PF21149">
    <property type="entry name" value="FAS_pseudo-KR"/>
    <property type="match status" value="1"/>
</dbReference>
<dbReference type="SUPFAM" id="SSF47336">
    <property type="entry name" value="ACP-like"/>
    <property type="match status" value="1"/>
</dbReference>
<keyword evidence="14" id="KW-1185">Reference proteome</keyword>
<dbReference type="Pfam" id="PF13602">
    <property type="entry name" value="ADH_zinc_N_2"/>
    <property type="match status" value="1"/>
</dbReference>
<keyword evidence="2" id="KW-0444">Lipid biosynthesis</keyword>
<dbReference type="AlphaFoldDB" id="A0A7R9KVP6"/>
<dbReference type="GO" id="GO:0004312">
    <property type="term" value="F:fatty acid synthase activity"/>
    <property type="evidence" value="ECO:0007669"/>
    <property type="project" value="TreeGrafter"/>
</dbReference>
<protein>
    <recommendedName>
        <fullName evidence="15">Carrier domain-containing protein</fullName>
    </recommendedName>
</protein>
<keyword evidence="9" id="KW-0275">Fatty acid biosynthesis</keyword>
<proteinExistence type="predicted"/>
<dbReference type="InterPro" id="IPR013968">
    <property type="entry name" value="PKS_KR"/>
</dbReference>
<dbReference type="Gene3D" id="3.40.50.720">
    <property type="entry name" value="NAD(P)-binding Rossmann-like Domain"/>
    <property type="match status" value="1"/>
</dbReference>
<dbReference type="SMART" id="SM00829">
    <property type="entry name" value="PKS_ER"/>
    <property type="match status" value="1"/>
</dbReference>
<evidence type="ECO:0000256" key="3">
    <source>
        <dbReference type="ARBA" id="ARBA00022553"/>
    </source>
</evidence>
<dbReference type="InterPro" id="IPR029058">
    <property type="entry name" value="AB_hydrolase_fold"/>
</dbReference>
<feature type="domain" description="Ketoreductase" evidence="11">
    <location>
        <begin position="438"/>
        <end position="626"/>
    </location>
</feature>
<evidence type="ECO:0000313" key="13">
    <source>
        <dbReference type="EMBL" id="CAD7629120.1"/>
    </source>
</evidence>
<keyword evidence="7" id="KW-0560">Oxidoreductase</keyword>
<evidence type="ECO:0000256" key="5">
    <source>
        <dbReference type="ARBA" id="ARBA00022832"/>
    </source>
</evidence>
<keyword evidence="4" id="KW-0808">Transferase</keyword>
<organism evidence="13">
    <name type="scientific">Medioppia subpectinata</name>
    <dbReference type="NCBI Taxonomy" id="1979941"/>
    <lineage>
        <taxon>Eukaryota</taxon>
        <taxon>Metazoa</taxon>
        <taxon>Ecdysozoa</taxon>
        <taxon>Arthropoda</taxon>
        <taxon>Chelicerata</taxon>
        <taxon>Arachnida</taxon>
        <taxon>Acari</taxon>
        <taxon>Acariformes</taxon>
        <taxon>Sarcoptiformes</taxon>
        <taxon>Oribatida</taxon>
        <taxon>Brachypylina</taxon>
        <taxon>Oppioidea</taxon>
        <taxon>Oppiidae</taxon>
        <taxon>Medioppia</taxon>
    </lineage>
</organism>
<dbReference type="Proteomes" id="UP000759131">
    <property type="component" value="Unassembled WGS sequence"/>
</dbReference>
<evidence type="ECO:0000256" key="4">
    <source>
        <dbReference type="ARBA" id="ARBA00022679"/>
    </source>
</evidence>
<evidence type="ECO:0008006" key="15">
    <source>
        <dbReference type="Google" id="ProtNLM"/>
    </source>
</evidence>
<dbReference type="SUPFAM" id="SSF51735">
    <property type="entry name" value="NAD(P)-binding Rossmann-fold domains"/>
    <property type="match status" value="2"/>
</dbReference>
<feature type="domain" description="Enoyl reductase (ER)" evidence="12">
    <location>
        <begin position="90"/>
        <end position="404"/>
    </location>
</feature>
<evidence type="ECO:0000256" key="7">
    <source>
        <dbReference type="ARBA" id="ARBA00023002"/>
    </source>
</evidence>
<evidence type="ECO:0000256" key="2">
    <source>
        <dbReference type="ARBA" id="ARBA00022516"/>
    </source>
</evidence>
<dbReference type="SUPFAM" id="SSF53474">
    <property type="entry name" value="alpha/beta-Hydrolases"/>
    <property type="match status" value="1"/>
</dbReference>
<dbReference type="Gene3D" id="1.10.1200.10">
    <property type="entry name" value="ACP-like"/>
    <property type="match status" value="1"/>
</dbReference>
<evidence type="ECO:0000256" key="8">
    <source>
        <dbReference type="ARBA" id="ARBA00023098"/>
    </source>
</evidence>
<dbReference type="InterPro" id="IPR057326">
    <property type="entry name" value="KR_dom"/>
</dbReference>
<dbReference type="OrthoDB" id="329835at2759"/>
<evidence type="ECO:0000256" key="1">
    <source>
        <dbReference type="ARBA" id="ARBA00022450"/>
    </source>
</evidence>
<evidence type="ECO:0000256" key="6">
    <source>
        <dbReference type="ARBA" id="ARBA00022857"/>
    </source>
</evidence>
<evidence type="ECO:0000259" key="12">
    <source>
        <dbReference type="SMART" id="SM00829"/>
    </source>
</evidence>
<evidence type="ECO:0000256" key="9">
    <source>
        <dbReference type="ARBA" id="ARBA00023160"/>
    </source>
</evidence>
<dbReference type="EMBL" id="OC861036">
    <property type="protein sequence ID" value="CAD7629120.1"/>
    <property type="molecule type" value="Genomic_DNA"/>
</dbReference>
<evidence type="ECO:0000256" key="10">
    <source>
        <dbReference type="ARBA" id="ARBA00023268"/>
    </source>
</evidence>
<keyword evidence="6" id="KW-0521">NADP</keyword>
<dbReference type="GO" id="GO:0006633">
    <property type="term" value="P:fatty acid biosynthetic process"/>
    <property type="evidence" value="ECO:0007669"/>
    <property type="project" value="UniProtKB-KW"/>
</dbReference>
<evidence type="ECO:0000313" key="14">
    <source>
        <dbReference type="Proteomes" id="UP000759131"/>
    </source>
</evidence>
<dbReference type="InterPro" id="IPR049391">
    <property type="entry name" value="FAS_pseudo-KR"/>
</dbReference>
<keyword evidence="10" id="KW-0511">Multifunctional enzyme</keyword>
<dbReference type="InterPro" id="IPR036736">
    <property type="entry name" value="ACP-like_sf"/>
</dbReference>
<dbReference type="EMBL" id="CAJPIZ010006461">
    <property type="protein sequence ID" value="CAG2109550.1"/>
    <property type="molecule type" value="Genomic_DNA"/>
</dbReference>